<evidence type="ECO:0000313" key="2">
    <source>
        <dbReference type="Proteomes" id="UP000198584"/>
    </source>
</evidence>
<reference evidence="1 2" key="1">
    <citation type="submission" date="2016-10" db="EMBL/GenBank/DDBJ databases">
        <authorList>
            <person name="de Groot N.N."/>
        </authorList>
    </citation>
    <scope>NUCLEOTIDE SEQUENCE [LARGE SCALE GENOMIC DNA]</scope>
    <source>
        <strain evidence="1 2">CCM7597</strain>
    </source>
</reference>
<proteinExistence type="predicted"/>
<keyword evidence="2" id="KW-1185">Reference proteome</keyword>
<dbReference type="STRING" id="571932.SAMN05421743_11825"/>
<organism evidence="1 2">
    <name type="scientific">Thalassobacillus cyri</name>
    <dbReference type="NCBI Taxonomy" id="571932"/>
    <lineage>
        <taxon>Bacteria</taxon>
        <taxon>Bacillati</taxon>
        <taxon>Bacillota</taxon>
        <taxon>Bacilli</taxon>
        <taxon>Bacillales</taxon>
        <taxon>Bacillaceae</taxon>
        <taxon>Thalassobacillus</taxon>
    </lineage>
</organism>
<dbReference type="EMBL" id="FNQR01000018">
    <property type="protein sequence ID" value="SEB12548.1"/>
    <property type="molecule type" value="Genomic_DNA"/>
</dbReference>
<accession>A0A1H4GUJ9</accession>
<name>A0A1H4GUJ9_9BACI</name>
<sequence length="57" mass="7099">MSGNDYVKYVTEEFVRYMNLSKEEKHKRKRQKIKQPQRNKWFGILPTAMKMFFNRNK</sequence>
<dbReference type="RefSeq" id="WP_093046246.1">
    <property type="nucleotide sequence ID" value="NZ_FNQR01000018.1"/>
</dbReference>
<dbReference type="InterPro" id="IPR025622">
    <property type="entry name" value="YqzE"/>
</dbReference>
<evidence type="ECO:0000313" key="1">
    <source>
        <dbReference type="EMBL" id="SEB12548.1"/>
    </source>
</evidence>
<gene>
    <name evidence="1" type="ORF">SAMN05421743_11825</name>
</gene>
<dbReference type="AlphaFoldDB" id="A0A1H4GUJ9"/>
<dbReference type="Proteomes" id="UP000198584">
    <property type="component" value="Unassembled WGS sequence"/>
</dbReference>
<dbReference type="Pfam" id="PF14038">
    <property type="entry name" value="YqzE"/>
    <property type="match status" value="1"/>
</dbReference>
<protein>
    <submittedName>
        <fullName evidence="1">YqzE-like protein</fullName>
    </submittedName>
</protein>